<feature type="transmembrane region" description="Helical" evidence="5">
    <location>
        <begin position="119"/>
        <end position="136"/>
    </location>
</feature>
<evidence type="ECO:0000256" key="5">
    <source>
        <dbReference type="SAM" id="Phobius"/>
    </source>
</evidence>
<dbReference type="GO" id="GO:0016020">
    <property type="term" value="C:membrane"/>
    <property type="evidence" value="ECO:0007669"/>
    <property type="project" value="UniProtKB-SubCell"/>
</dbReference>
<keyword evidence="2 5" id="KW-0812">Transmembrane</keyword>
<feature type="transmembrane region" description="Helical" evidence="5">
    <location>
        <begin position="358"/>
        <end position="381"/>
    </location>
</feature>
<feature type="transmembrane region" description="Helical" evidence="5">
    <location>
        <begin position="535"/>
        <end position="554"/>
    </location>
</feature>
<dbReference type="Proteomes" id="UP000276407">
    <property type="component" value="Chromosome 1"/>
</dbReference>
<evidence type="ECO:0000313" key="7">
    <source>
        <dbReference type="EMBL" id="AYV54809.1"/>
    </source>
</evidence>
<dbReference type="InterPro" id="IPR007016">
    <property type="entry name" value="O-antigen_ligase-rel_domated"/>
</dbReference>
<dbReference type="GO" id="GO:0016874">
    <property type="term" value="F:ligase activity"/>
    <property type="evidence" value="ECO:0007669"/>
    <property type="project" value="UniProtKB-KW"/>
</dbReference>
<name>A0AAD0UNJ3_9LEPT</name>
<feature type="transmembrane region" description="Helical" evidence="5">
    <location>
        <begin position="502"/>
        <end position="523"/>
    </location>
</feature>
<keyword evidence="7" id="KW-0436">Ligase</keyword>
<gene>
    <name evidence="7" type="ORF">EFP84_04265</name>
</gene>
<feature type="transmembrane region" description="Helical" evidence="5">
    <location>
        <begin position="46"/>
        <end position="75"/>
    </location>
</feature>
<evidence type="ECO:0000256" key="2">
    <source>
        <dbReference type="ARBA" id="ARBA00022692"/>
    </source>
</evidence>
<feature type="transmembrane region" description="Helical" evidence="5">
    <location>
        <begin position="21"/>
        <end position="40"/>
    </location>
</feature>
<dbReference type="EMBL" id="CP033614">
    <property type="protein sequence ID" value="AYV54809.1"/>
    <property type="molecule type" value="Genomic_DNA"/>
</dbReference>
<evidence type="ECO:0000259" key="6">
    <source>
        <dbReference type="Pfam" id="PF04932"/>
    </source>
</evidence>
<feature type="domain" description="O-antigen ligase-related" evidence="6">
    <location>
        <begin position="310"/>
        <end position="452"/>
    </location>
</feature>
<feature type="transmembrane region" description="Helical" evidence="5">
    <location>
        <begin position="476"/>
        <end position="496"/>
    </location>
</feature>
<keyword evidence="3 5" id="KW-1133">Transmembrane helix</keyword>
<dbReference type="Pfam" id="PF04932">
    <property type="entry name" value="Wzy_C"/>
    <property type="match status" value="1"/>
</dbReference>
<keyword evidence="4 5" id="KW-0472">Membrane</keyword>
<dbReference type="RefSeq" id="WP_123179222.1">
    <property type="nucleotide sequence ID" value="NZ_CP033614.1"/>
</dbReference>
<evidence type="ECO:0000256" key="4">
    <source>
        <dbReference type="ARBA" id="ARBA00023136"/>
    </source>
</evidence>
<feature type="transmembrane region" description="Helical" evidence="5">
    <location>
        <begin position="273"/>
        <end position="292"/>
    </location>
</feature>
<reference evidence="7 8" key="1">
    <citation type="submission" date="2018-11" db="EMBL/GenBank/DDBJ databases">
        <title>Complete genome sequence of Leptospira kmetyi isolate LS 001/16 from soil sample associated with a leptospirosis patient in Kelantan.</title>
        <authorList>
            <person name="Muhammad Yusoff F."/>
            <person name="Muhammad Yusoff S."/>
            <person name="Ahmad M.N."/>
            <person name="Yusof N.Y."/>
            <person name="Aziah I."/>
        </authorList>
    </citation>
    <scope>NUCLEOTIDE SEQUENCE [LARGE SCALE GENOMIC DNA]</scope>
    <source>
        <strain evidence="7 8">LS 001/16</strain>
    </source>
</reference>
<organism evidence="7 8">
    <name type="scientific">Leptospira kmetyi</name>
    <dbReference type="NCBI Taxonomy" id="408139"/>
    <lineage>
        <taxon>Bacteria</taxon>
        <taxon>Pseudomonadati</taxon>
        <taxon>Spirochaetota</taxon>
        <taxon>Spirochaetia</taxon>
        <taxon>Leptospirales</taxon>
        <taxon>Leptospiraceae</taxon>
        <taxon>Leptospira</taxon>
    </lineage>
</organism>
<evidence type="ECO:0000256" key="1">
    <source>
        <dbReference type="ARBA" id="ARBA00004141"/>
    </source>
</evidence>
<dbReference type="AlphaFoldDB" id="A0AAD0UNJ3"/>
<feature type="transmembrane region" description="Helical" evidence="5">
    <location>
        <begin position="304"/>
        <end position="321"/>
    </location>
</feature>
<protein>
    <submittedName>
        <fullName evidence="7">O-antigen ligase domain-containing protein</fullName>
    </submittedName>
</protein>
<evidence type="ECO:0000256" key="3">
    <source>
        <dbReference type="ARBA" id="ARBA00022989"/>
    </source>
</evidence>
<feature type="transmembrane region" description="Helical" evidence="5">
    <location>
        <begin position="327"/>
        <end position="346"/>
    </location>
</feature>
<proteinExistence type="predicted"/>
<dbReference type="InterPro" id="IPR051533">
    <property type="entry name" value="WaaL-like"/>
</dbReference>
<dbReference type="PANTHER" id="PTHR37422">
    <property type="entry name" value="TEICHURONIC ACID BIOSYNTHESIS PROTEIN TUAE"/>
    <property type="match status" value="1"/>
</dbReference>
<accession>A0AAD0UNJ3</accession>
<feature type="transmembrane region" description="Helical" evidence="5">
    <location>
        <begin position="198"/>
        <end position="220"/>
    </location>
</feature>
<comment type="subcellular location">
    <subcellularLocation>
        <location evidence="1">Membrane</location>
        <topology evidence="1">Multi-pass membrane protein</topology>
    </subcellularLocation>
</comment>
<feature type="transmembrane region" description="Helical" evidence="5">
    <location>
        <begin position="168"/>
        <end position="186"/>
    </location>
</feature>
<evidence type="ECO:0000313" key="8">
    <source>
        <dbReference type="Proteomes" id="UP000276407"/>
    </source>
</evidence>
<feature type="transmembrane region" description="Helical" evidence="5">
    <location>
        <begin position="440"/>
        <end position="464"/>
    </location>
</feature>
<sequence length="688" mass="78984">MEKRIRSQFENFSAALRLESAVWIGFSVLLILPLLSFYPWKFRIGFVLLFVFYASIDVLSPLVGTFLIAASGVFFGNHPGGRFLEIQDCLWIFWCVRGIVRNRLQGNSFLQDAFWKRPIGILLILFGCSGFLSLAANPDLLSDLRFYQKGWFWFLHSTELEPNYPLKLLFLGVLFCAGFVARANWLERKNENSETNSAFLFAFTGGIFFGMFVSICVGWAEYFFPVVKTTLDIYHTWLDGYKLVALPHSLIPALEKYLPKDAIQSLFWNRSWFAIYLISGLPFLFSFLSAASEKQNFRIFQKEWIWIPLTVVILGITFFWIGARGGVLSFVSFLAISASAWFYFSFVKKETWIRIFSISFASLFVVGAILFPLLVVGTQGFGGSGDPERLSHFNAGLKLFSEKPLLGGGFESFGWYNECCLNPFRRESAYHTTHNQTVQIVSGLGVVGLVFYSLLWGVLFYGLLRFRNEKETVLRSSLIFGSICAVFVYSFFQEWFYLRAVYFQWIVLFLVFGNFTGFENRFAVYLRESLKNIKLLATSCFLVLIVLFGSLIFFPSKNYLSGIYFPPGKTESGAEKPRYEAWVLAGEGKMTLVSKPDFYDVWPDRNLEKGSLSLSVSGGHWQEYKPTKFEEPRESLTLQTIEGENLLKSSCFLLNEPSFFRTLAFWKPEPIDPEPRKICSRIRIQKFL</sequence>
<dbReference type="PANTHER" id="PTHR37422:SF23">
    <property type="entry name" value="TEICHURONIC ACID BIOSYNTHESIS PROTEIN TUAE"/>
    <property type="match status" value="1"/>
</dbReference>
<dbReference type="KEGG" id="lkm:EFP84_04265"/>